<keyword evidence="2" id="KW-1185">Reference proteome</keyword>
<gene>
    <name evidence="1" type="ORF">K443DRAFT_523804</name>
</gene>
<reference evidence="2" key="2">
    <citation type="submission" date="2015-01" db="EMBL/GenBank/DDBJ databases">
        <title>Evolutionary Origins and Diversification of the Mycorrhizal Mutualists.</title>
        <authorList>
            <consortium name="DOE Joint Genome Institute"/>
            <consortium name="Mycorrhizal Genomics Consortium"/>
            <person name="Kohler A."/>
            <person name="Kuo A."/>
            <person name="Nagy L.G."/>
            <person name="Floudas D."/>
            <person name="Copeland A."/>
            <person name="Barry K.W."/>
            <person name="Cichocki N."/>
            <person name="Veneault-Fourrey C."/>
            <person name="LaButti K."/>
            <person name="Lindquist E.A."/>
            <person name="Lipzen A."/>
            <person name="Lundell T."/>
            <person name="Morin E."/>
            <person name="Murat C."/>
            <person name="Riley R."/>
            <person name="Ohm R."/>
            <person name="Sun H."/>
            <person name="Tunlid A."/>
            <person name="Henrissat B."/>
            <person name="Grigoriev I.V."/>
            <person name="Hibbett D.S."/>
            <person name="Martin F."/>
        </authorList>
    </citation>
    <scope>NUCLEOTIDE SEQUENCE [LARGE SCALE GENOMIC DNA]</scope>
    <source>
        <strain evidence="2">LaAM-08-1</strain>
    </source>
</reference>
<proteinExistence type="predicted"/>
<reference evidence="1 2" key="1">
    <citation type="submission" date="2014-04" db="EMBL/GenBank/DDBJ databases">
        <authorList>
            <consortium name="DOE Joint Genome Institute"/>
            <person name="Kuo A."/>
            <person name="Kohler A."/>
            <person name="Nagy L.G."/>
            <person name="Floudas D."/>
            <person name="Copeland A."/>
            <person name="Barry K.W."/>
            <person name="Cichocki N."/>
            <person name="Veneault-Fourrey C."/>
            <person name="LaButti K."/>
            <person name="Lindquist E.A."/>
            <person name="Lipzen A."/>
            <person name="Lundell T."/>
            <person name="Morin E."/>
            <person name="Murat C."/>
            <person name="Sun H."/>
            <person name="Tunlid A."/>
            <person name="Henrissat B."/>
            <person name="Grigoriev I.V."/>
            <person name="Hibbett D.S."/>
            <person name="Martin F."/>
            <person name="Nordberg H.P."/>
            <person name="Cantor M.N."/>
            <person name="Hua S.X."/>
        </authorList>
    </citation>
    <scope>NUCLEOTIDE SEQUENCE [LARGE SCALE GENOMIC DNA]</scope>
    <source>
        <strain evidence="1 2">LaAM-08-1</strain>
    </source>
</reference>
<evidence type="ECO:0000313" key="2">
    <source>
        <dbReference type="Proteomes" id="UP000054477"/>
    </source>
</evidence>
<dbReference type="HOGENOM" id="CLU_2015649_0_0_1"/>
<dbReference type="EMBL" id="KN838594">
    <property type="protein sequence ID" value="KIK02320.1"/>
    <property type="molecule type" value="Genomic_DNA"/>
</dbReference>
<evidence type="ECO:0000313" key="1">
    <source>
        <dbReference type="EMBL" id="KIK02320.1"/>
    </source>
</evidence>
<dbReference type="Proteomes" id="UP000054477">
    <property type="component" value="Unassembled WGS sequence"/>
</dbReference>
<organism evidence="1 2">
    <name type="scientific">Laccaria amethystina LaAM-08-1</name>
    <dbReference type="NCBI Taxonomy" id="1095629"/>
    <lineage>
        <taxon>Eukaryota</taxon>
        <taxon>Fungi</taxon>
        <taxon>Dikarya</taxon>
        <taxon>Basidiomycota</taxon>
        <taxon>Agaricomycotina</taxon>
        <taxon>Agaricomycetes</taxon>
        <taxon>Agaricomycetidae</taxon>
        <taxon>Agaricales</taxon>
        <taxon>Agaricineae</taxon>
        <taxon>Hydnangiaceae</taxon>
        <taxon>Laccaria</taxon>
    </lineage>
</organism>
<name>A0A0C9WTG3_9AGAR</name>
<protein>
    <submittedName>
        <fullName evidence="1">Uncharacterized protein</fullName>
    </submittedName>
</protein>
<sequence>MMCRIRSEKLSEFYRPRRFQPSADPQTTSNPIFDPSHHTSLFITRSSQTLVFVSFAITIYHRTQKELHQDTDAGKPTSRCFRSGRIILLVTIMINPSKTLRPGRKNTDHFRKFKDILVGKQRG</sequence>
<accession>A0A0C9WTG3</accession>
<dbReference type="AlphaFoldDB" id="A0A0C9WTG3"/>